<dbReference type="Gene3D" id="3.30.70.330">
    <property type="match status" value="1"/>
</dbReference>
<feature type="region of interest" description="Disordered" evidence="2">
    <location>
        <begin position="254"/>
        <end position="280"/>
    </location>
</feature>
<dbReference type="SMART" id="SM00360">
    <property type="entry name" value="RRM"/>
    <property type="match status" value="1"/>
</dbReference>
<feature type="compositionally biased region" description="Basic and acidic residues" evidence="2">
    <location>
        <begin position="312"/>
        <end position="331"/>
    </location>
</feature>
<feature type="region of interest" description="Disordered" evidence="2">
    <location>
        <begin position="301"/>
        <end position="371"/>
    </location>
</feature>
<evidence type="ECO:0000313" key="4">
    <source>
        <dbReference type="EMBL" id="RIA94833.1"/>
    </source>
</evidence>
<feature type="compositionally biased region" description="Basic and acidic residues" evidence="2">
    <location>
        <begin position="618"/>
        <end position="637"/>
    </location>
</feature>
<feature type="compositionally biased region" description="Basic and acidic residues" evidence="2">
    <location>
        <begin position="704"/>
        <end position="717"/>
    </location>
</feature>
<feature type="compositionally biased region" description="Low complexity" evidence="2">
    <location>
        <begin position="752"/>
        <end position="776"/>
    </location>
</feature>
<feature type="compositionally biased region" description="Polar residues" evidence="2">
    <location>
        <begin position="665"/>
        <end position="677"/>
    </location>
</feature>
<evidence type="ECO:0000256" key="1">
    <source>
        <dbReference type="PROSITE-ProRule" id="PRU00176"/>
    </source>
</evidence>
<dbReference type="InterPro" id="IPR035979">
    <property type="entry name" value="RBD_domain_sf"/>
</dbReference>
<feature type="compositionally biased region" description="Acidic residues" evidence="2">
    <location>
        <begin position="341"/>
        <end position="356"/>
    </location>
</feature>
<evidence type="ECO:0000256" key="2">
    <source>
        <dbReference type="SAM" id="MobiDB-lite"/>
    </source>
</evidence>
<feature type="compositionally biased region" description="Basic and acidic residues" evidence="2">
    <location>
        <begin position="454"/>
        <end position="476"/>
    </location>
</feature>
<dbReference type="STRING" id="658196.A0A397T9B6"/>
<keyword evidence="1" id="KW-0694">RNA-binding</keyword>
<feature type="region of interest" description="Disordered" evidence="2">
    <location>
        <begin position="549"/>
        <end position="588"/>
    </location>
</feature>
<accession>A0A397T9B6</accession>
<organism evidence="4 5">
    <name type="scientific">Glomus cerebriforme</name>
    <dbReference type="NCBI Taxonomy" id="658196"/>
    <lineage>
        <taxon>Eukaryota</taxon>
        <taxon>Fungi</taxon>
        <taxon>Fungi incertae sedis</taxon>
        <taxon>Mucoromycota</taxon>
        <taxon>Glomeromycotina</taxon>
        <taxon>Glomeromycetes</taxon>
        <taxon>Glomerales</taxon>
        <taxon>Glomeraceae</taxon>
        <taxon>Glomus</taxon>
    </lineage>
</organism>
<feature type="compositionally biased region" description="Basic and acidic residues" evidence="2">
    <location>
        <begin position="730"/>
        <end position="745"/>
    </location>
</feature>
<dbReference type="GO" id="GO:0003723">
    <property type="term" value="F:RNA binding"/>
    <property type="evidence" value="ECO:0007669"/>
    <property type="project" value="UniProtKB-UniRule"/>
</dbReference>
<gene>
    <name evidence="4" type="ORF">C1645_535089</name>
</gene>
<proteinExistence type="predicted"/>
<dbReference type="SUPFAM" id="SSF54928">
    <property type="entry name" value="RNA-binding domain, RBD"/>
    <property type="match status" value="1"/>
</dbReference>
<dbReference type="Proteomes" id="UP000265703">
    <property type="component" value="Unassembled WGS sequence"/>
</dbReference>
<dbReference type="PROSITE" id="PS50102">
    <property type="entry name" value="RRM"/>
    <property type="match status" value="1"/>
</dbReference>
<protein>
    <recommendedName>
        <fullName evidence="3">RRM domain-containing protein</fullName>
    </recommendedName>
</protein>
<dbReference type="AlphaFoldDB" id="A0A397T9B6"/>
<feature type="compositionally biased region" description="Basic and acidic residues" evidence="2">
    <location>
        <begin position="483"/>
        <end position="500"/>
    </location>
</feature>
<dbReference type="OrthoDB" id="308383at2759"/>
<dbReference type="Pfam" id="PF00076">
    <property type="entry name" value="RRM_1"/>
    <property type="match status" value="1"/>
</dbReference>
<feature type="compositionally biased region" description="Polar residues" evidence="2">
    <location>
        <begin position="573"/>
        <end position="585"/>
    </location>
</feature>
<feature type="compositionally biased region" description="Polar residues" evidence="2">
    <location>
        <begin position="639"/>
        <end position="655"/>
    </location>
</feature>
<evidence type="ECO:0000259" key="3">
    <source>
        <dbReference type="PROSITE" id="PS50102"/>
    </source>
</evidence>
<dbReference type="EMBL" id="QKYT01000073">
    <property type="protein sequence ID" value="RIA94833.1"/>
    <property type="molecule type" value="Genomic_DNA"/>
</dbReference>
<feature type="compositionally biased region" description="Polar residues" evidence="2">
    <location>
        <begin position="844"/>
        <end position="882"/>
    </location>
</feature>
<reference evidence="4 5" key="1">
    <citation type="submission" date="2018-06" db="EMBL/GenBank/DDBJ databases">
        <title>Comparative genomics reveals the genomic features of Rhizophagus irregularis, R. cerebriforme, R. diaphanum and Gigaspora rosea, and their symbiotic lifestyle signature.</title>
        <authorList>
            <person name="Morin E."/>
            <person name="San Clemente H."/>
            <person name="Chen E.C.H."/>
            <person name="De La Providencia I."/>
            <person name="Hainaut M."/>
            <person name="Kuo A."/>
            <person name="Kohler A."/>
            <person name="Murat C."/>
            <person name="Tang N."/>
            <person name="Roy S."/>
            <person name="Loubradou J."/>
            <person name="Henrissat B."/>
            <person name="Grigoriev I.V."/>
            <person name="Corradi N."/>
            <person name="Roux C."/>
            <person name="Martin F.M."/>
        </authorList>
    </citation>
    <scope>NUCLEOTIDE SEQUENCE [LARGE SCALE GENOMIC DNA]</scope>
    <source>
        <strain evidence="4 5">DAOM 227022</strain>
    </source>
</reference>
<sequence length="911" mass="104504">MELSNLELRPNIKEPFPEYFPILEVDNKSRLILKHYKPRLRSSSAPATSHVLQINQEDSGREVVRKDDQEDFVILHDPKLTPETLQRSISLTRNGDQLRKYSMSDPRGPLRGYGKRVNGRRQRYLKSLQILKYESDNNANKPKEASVFISQLDKFVTEHQLQIPFEECGNVLYCKIEKNQIHNHSLGFARLTFYGENAGDALNAARDSIFKFNGKQLFNGPPIKLELDNDGSKLKAATDAIIAENQRLLEPFINNKMREPSPLPNDDDMEIGDAPSPPAVIASVPITKTISASQSLVQLDKVKKKPVSSIPHSRDSDNKSHASPEKHEQKVELSPNKPIDDDKEEGEIDSNYEEELSYGPISGNSSSKDKGRWFERYPIDSNSQHLDYSIPTVVPSKRSYDQYIPDYSNDRNRNQERRRRNSSRERFIRNNITTERSRSRSRGRSPIGSSSQQRSRDRDYGRSRNYEPVRNRDRDSIQVYNRDSSRSHDRDTSRIHDRSTTRDNDRFVFRSNDREVIRSGRDLFKETYSDDKKSEVNEARDYWTTEKFDGTKSSSVEATSRDHAKYRKRSQPNKDSSSKSYPVNESKSRVEITLRFENKDNVLNSSERIAQTNSLSTKRLEPSHVSKYDLRLSEDRGALNSNSKKSVQRISSSKVESLDKHINVSRPTKLSKPQPSSKPFEGYRKPNISDWDYSSSDSLEDESDKTRERKKAQDAKRKPLPKSIGSASIKVEDNNKKVDNYEKRRGQNQTPQQKKFFQKQVSKPNSQSASESSTKSKILRKSKNIDTTSFNANKEADISISESIKMVRKQKIISTSSSKTNLEASGSSQDVTKQKQSRKLKEGGTTNVKSQQSNDSIRQVMHRSSNDLIICSETSDSDNQSRYKPHLYDESTNDEEEYIDRDYLTSVMVSP</sequence>
<comment type="caution">
    <text evidence="4">The sequence shown here is derived from an EMBL/GenBank/DDBJ whole genome shotgun (WGS) entry which is preliminary data.</text>
</comment>
<feature type="domain" description="RRM" evidence="3">
    <location>
        <begin position="145"/>
        <end position="230"/>
    </location>
</feature>
<feature type="region of interest" description="Disordered" evidence="2">
    <location>
        <begin position="397"/>
        <end position="500"/>
    </location>
</feature>
<feature type="region of interest" description="Disordered" evidence="2">
    <location>
        <begin position="613"/>
        <end position="895"/>
    </location>
</feature>
<keyword evidence="5" id="KW-1185">Reference proteome</keyword>
<feature type="compositionally biased region" description="Low complexity" evidence="2">
    <location>
        <begin position="444"/>
        <end position="453"/>
    </location>
</feature>
<dbReference type="CDD" id="cd00590">
    <property type="entry name" value="RRM_SF"/>
    <property type="match status" value="1"/>
</dbReference>
<dbReference type="InterPro" id="IPR012677">
    <property type="entry name" value="Nucleotide-bd_a/b_plait_sf"/>
</dbReference>
<feature type="compositionally biased region" description="Polar residues" evidence="2">
    <location>
        <begin position="821"/>
        <end position="831"/>
    </location>
</feature>
<evidence type="ECO:0000313" key="5">
    <source>
        <dbReference type="Proteomes" id="UP000265703"/>
    </source>
</evidence>
<name>A0A397T9B6_9GLOM</name>
<dbReference type="InterPro" id="IPR000504">
    <property type="entry name" value="RRM_dom"/>
</dbReference>